<evidence type="ECO:0000313" key="7">
    <source>
        <dbReference type="Proteomes" id="UP000294614"/>
    </source>
</evidence>
<dbReference type="PANTHER" id="PTHR11808:SF90">
    <property type="entry name" value="CYSTATHIONINE GAMMA-SYNTHASE"/>
    <property type="match status" value="1"/>
</dbReference>
<accession>A0A4R1K6M2</accession>
<keyword evidence="7" id="KW-1185">Reference proteome</keyword>
<evidence type="ECO:0000256" key="4">
    <source>
        <dbReference type="PIRSR" id="PIRSR001434-2"/>
    </source>
</evidence>
<proteinExistence type="inferred from homology"/>
<dbReference type="OrthoDB" id="9780685at2"/>
<dbReference type="GO" id="GO:0016846">
    <property type="term" value="F:carbon-sulfur lyase activity"/>
    <property type="evidence" value="ECO:0007669"/>
    <property type="project" value="TreeGrafter"/>
</dbReference>
<dbReference type="PANTHER" id="PTHR11808">
    <property type="entry name" value="TRANS-SULFURATION ENZYME FAMILY MEMBER"/>
    <property type="match status" value="1"/>
</dbReference>
<comment type="caution">
    <text evidence="6">The sequence shown here is derived from an EMBL/GenBank/DDBJ whole genome shotgun (WGS) entry which is preliminary data.</text>
</comment>
<dbReference type="InterPro" id="IPR015422">
    <property type="entry name" value="PyrdxlP-dep_Trfase_small"/>
</dbReference>
<dbReference type="InterPro" id="IPR015421">
    <property type="entry name" value="PyrdxlP-dep_Trfase_major"/>
</dbReference>
<dbReference type="Gene3D" id="3.90.1150.10">
    <property type="entry name" value="Aspartate Aminotransferase, domain 1"/>
    <property type="match status" value="1"/>
</dbReference>
<evidence type="ECO:0000313" key="6">
    <source>
        <dbReference type="EMBL" id="TCK59872.1"/>
    </source>
</evidence>
<gene>
    <name evidence="6" type="ORF">C8D98_2039</name>
</gene>
<organism evidence="6 7">
    <name type="scientific">Seleniivibrio woodruffii</name>
    <dbReference type="NCBI Taxonomy" id="1078050"/>
    <lineage>
        <taxon>Bacteria</taxon>
        <taxon>Pseudomonadati</taxon>
        <taxon>Deferribacterota</taxon>
        <taxon>Deferribacteres</taxon>
        <taxon>Deferribacterales</taxon>
        <taxon>Geovibrionaceae</taxon>
        <taxon>Seleniivibrio</taxon>
    </lineage>
</organism>
<dbReference type="PROSITE" id="PS00868">
    <property type="entry name" value="CYS_MET_METAB_PP"/>
    <property type="match status" value="1"/>
</dbReference>
<dbReference type="GO" id="GO:0009086">
    <property type="term" value="P:methionine biosynthetic process"/>
    <property type="evidence" value="ECO:0007669"/>
    <property type="project" value="UniProtKB-ARBA"/>
</dbReference>
<dbReference type="GO" id="GO:0030170">
    <property type="term" value="F:pyridoxal phosphate binding"/>
    <property type="evidence" value="ECO:0007669"/>
    <property type="project" value="InterPro"/>
</dbReference>
<dbReference type="PIRSF" id="PIRSF001434">
    <property type="entry name" value="CGS"/>
    <property type="match status" value="1"/>
</dbReference>
<dbReference type="InterPro" id="IPR015424">
    <property type="entry name" value="PyrdxlP-dep_Trfase"/>
</dbReference>
<dbReference type="AlphaFoldDB" id="A0A4R1K6M2"/>
<dbReference type="InterPro" id="IPR054542">
    <property type="entry name" value="Cys_met_metab_PP"/>
</dbReference>
<reference evidence="6 7" key="1">
    <citation type="submission" date="2019-03" db="EMBL/GenBank/DDBJ databases">
        <title>Genomic Encyclopedia of Type Strains, Phase IV (KMG-IV): sequencing the most valuable type-strain genomes for metagenomic binning, comparative biology and taxonomic classification.</title>
        <authorList>
            <person name="Goeker M."/>
        </authorList>
    </citation>
    <scope>NUCLEOTIDE SEQUENCE [LARGE SCALE GENOMIC DNA]</scope>
    <source>
        <strain evidence="6 7">DSM 24984</strain>
    </source>
</reference>
<dbReference type="GO" id="GO:0019346">
    <property type="term" value="P:transsulfuration"/>
    <property type="evidence" value="ECO:0007669"/>
    <property type="project" value="InterPro"/>
</dbReference>
<dbReference type="CDD" id="cd00614">
    <property type="entry name" value="CGS_like"/>
    <property type="match status" value="1"/>
</dbReference>
<evidence type="ECO:0000256" key="2">
    <source>
        <dbReference type="ARBA" id="ARBA00009077"/>
    </source>
</evidence>
<keyword evidence="3 4" id="KW-0663">Pyridoxal phosphate</keyword>
<dbReference type="FunFam" id="3.90.1150.10:FF:000033">
    <property type="entry name" value="Cystathionine gamma-synthase"/>
    <property type="match status" value="1"/>
</dbReference>
<feature type="modified residue" description="N6-(pyridoxal phosphate)lysine" evidence="4">
    <location>
        <position position="196"/>
    </location>
</feature>
<dbReference type="SUPFAM" id="SSF53383">
    <property type="entry name" value="PLP-dependent transferases"/>
    <property type="match status" value="1"/>
</dbReference>
<dbReference type="RefSeq" id="WP_132874027.1">
    <property type="nucleotide sequence ID" value="NZ_SMGG01000005.1"/>
</dbReference>
<name>A0A4R1K6M2_9BACT</name>
<comment type="cofactor">
    <cofactor evidence="1 5">
        <name>pyridoxal 5'-phosphate</name>
        <dbReference type="ChEBI" id="CHEBI:597326"/>
    </cofactor>
</comment>
<dbReference type="Proteomes" id="UP000294614">
    <property type="component" value="Unassembled WGS sequence"/>
</dbReference>
<dbReference type="InterPro" id="IPR000277">
    <property type="entry name" value="Cys/Met-Metab_PyrdxlP-dep_enz"/>
</dbReference>
<evidence type="ECO:0000256" key="5">
    <source>
        <dbReference type="RuleBase" id="RU362118"/>
    </source>
</evidence>
<comment type="similarity">
    <text evidence="2 5">Belongs to the trans-sulfuration enzymes family.</text>
</comment>
<dbReference type="EMBL" id="SMGG01000005">
    <property type="protein sequence ID" value="TCK59872.1"/>
    <property type="molecule type" value="Genomic_DNA"/>
</dbReference>
<dbReference type="Pfam" id="PF01053">
    <property type="entry name" value="Cys_Met_Meta_PP"/>
    <property type="match status" value="1"/>
</dbReference>
<dbReference type="GO" id="GO:0005737">
    <property type="term" value="C:cytoplasm"/>
    <property type="evidence" value="ECO:0007669"/>
    <property type="project" value="TreeGrafter"/>
</dbReference>
<evidence type="ECO:0000256" key="3">
    <source>
        <dbReference type="ARBA" id="ARBA00022898"/>
    </source>
</evidence>
<evidence type="ECO:0000256" key="1">
    <source>
        <dbReference type="ARBA" id="ARBA00001933"/>
    </source>
</evidence>
<protein>
    <submittedName>
        <fullName evidence="6">Cysteine synthase /cystathionine gamma-synthase</fullName>
    </submittedName>
</protein>
<dbReference type="Gene3D" id="3.40.640.10">
    <property type="entry name" value="Type I PLP-dependent aspartate aminotransferase-like (Major domain)"/>
    <property type="match status" value="1"/>
</dbReference>
<dbReference type="FunFam" id="3.40.640.10:FF:000009">
    <property type="entry name" value="Cystathionine gamma-synthase homolog"/>
    <property type="match status" value="1"/>
</dbReference>
<sequence>MKIETRLAQAGSRRDPSTGAVTVPVYNSATYRHPALGQSTGYDYSRTKNPTRQALEDAIADAENGARGLAFSSGLAAVDNIIRLLKPADKILVTEDLYGGTYRLFQQVYAVYGIEAVYVDTSDIAQVIEALKDASIKMIFVENPTNPLLKVADIKAISAEAAARGILTVVDNTFLSPCFQNPLDLGADVVLHSATKYLGGHNDVVAGVIVAKTQELGDRLAFFQNAVGSILGPNDAYLVLRGMKTLHLRVKKQAENALAVAKFLETHPRVTKVFYPGLESHSGHRLLKEQGRGFGAMVSFELDDPKLLPVILEKVKVFLFAESLGGVESLITFPAVQTHADIEPEVRERLGVTDRLLRASIGVEDADDLIGDLKQALESEVR</sequence>